<name>A0A1H8YQQ4_9PSEU</name>
<evidence type="ECO:0000313" key="2">
    <source>
        <dbReference type="Proteomes" id="UP000198582"/>
    </source>
</evidence>
<reference evidence="1 2" key="1">
    <citation type="submission" date="2016-10" db="EMBL/GenBank/DDBJ databases">
        <authorList>
            <person name="de Groot N.N."/>
        </authorList>
    </citation>
    <scope>NUCLEOTIDE SEQUENCE [LARGE SCALE GENOMIC DNA]</scope>
    <source>
        <strain evidence="1 2">DSM 44993</strain>
    </source>
</reference>
<dbReference type="Proteomes" id="UP000198582">
    <property type="component" value="Unassembled WGS sequence"/>
</dbReference>
<protein>
    <submittedName>
        <fullName evidence="1">Uncharacterized protein</fullName>
    </submittedName>
</protein>
<proteinExistence type="predicted"/>
<evidence type="ECO:0000313" key="1">
    <source>
        <dbReference type="EMBL" id="SEP53698.1"/>
    </source>
</evidence>
<keyword evidence="2" id="KW-1185">Reference proteome</keyword>
<dbReference type="EMBL" id="FOEF01000029">
    <property type="protein sequence ID" value="SEP53698.1"/>
    <property type="molecule type" value="Genomic_DNA"/>
</dbReference>
<accession>A0A1H8YQQ4</accession>
<sequence>MARFPPGVVFGRAEAQQIASALGKGAPAPLTRK</sequence>
<organism evidence="1 2">
    <name type="scientific">Amycolatopsis saalfeldensis</name>
    <dbReference type="NCBI Taxonomy" id="394193"/>
    <lineage>
        <taxon>Bacteria</taxon>
        <taxon>Bacillati</taxon>
        <taxon>Actinomycetota</taxon>
        <taxon>Actinomycetes</taxon>
        <taxon>Pseudonocardiales</taxon>
        <taxon>Pseudonocardiaceae</taxon>
        <taxon>Amycolatopsis</taxon>
    </lineage>
</organism>
<feature type="non-terminal residue" evidence="1">
    <location>
        <position position="33"/>
    </location>
</feature>
<gene>
    <name evidence="1" type="ORF">SAMN04489732_129144</name>
</gene>
<dbReference type="AlphaFoldDB" id="A0A1H8YQQ4"/>